<evidence type="ECO:0000313" key="1">
    <source>
        <dbReference type="EMBL" id="CAD0300691.1"/>
    </source>
</evidence>
<proteinExistence type="predicted"/>
<reference evidence="1" key="1">
    <citation type="submission" date="2020-07" db="EMBL/GenBank/DDBJ databases">
        <authorList>
            <person name="Ladero V."/>
        </authorList>
    </citation>
    <scope>NUCLEOTIDE SEQUENCE</scope>
</reference>
<dbReference type="Proteomes" id="UP000543799">
    <property type="component" value="Unassembled WGS sequence"/>
</dbReference>
<comment type="caution">
    <text evidence="1">The sequence shown here is derived from an EMBL/GenBank/DDBJ whole genome shotgun (WGS) entry which is preliminary data.</text>
</comment>
<evidence type="ECO:0000313" key="2">
    <source>
        <dbReference type="Proteomes" id="UP000543799"/>
    </source>
</evidence>
<accession>A0ACA9ATT8</accession>
<dbReference type="EMBL" id="CAJDJZ010000002">
    <property type="protein sequence ID" value="CAD0300691.1"/>
    <property type="molecule type" value="Genomic_DNA"/>
</dbReference>
<organism evidence="1 2">
    <name type="scientific">Enterococcus phage vB_EfaH_149</name>
    <dbReference type="NCBI Taxonomy" id="2730535"/>
    <lineage>
        <taxon>Viruses</taxon>
        <taxon>Duplodnaviria</taxon>
        <taxon>Heunggongvirae</taxon>
        <taxon>Uroviricota</taxon>
        <taxon>Caudoviricetes</taxon>
        <taxon>Herelleviridae</taxon>
        <taxon>Brockvirinae</taxon>
        <taxon>Kochikohdavirus</taxon>
        <taxon>Kochikohdavirus kv149</taxon>
    </lineage>
</organism>
<sequence>MNKKETLLNTTVTFLGGTSQSSRPKGKQTLCEMQKSDGSVEFIFDGTVFYVHSMVVVYMANKKHSMQATVSAIDGNYKYAGITFKLKVDYKENTLLLEEI</sequence>
<keyword evidence="2" id="KW-1185">Reference proteome</keyword>
<name>A0ACA9ATT8_9CAUD</name>
<protein>
    <submittedName>
        <fullName evidence="1">Uncharacterized protein</fullName>
    </submittedName>
</protein>